<feature type="transmembrane region" description="Helical" evidence="1">
    <location>
        <begin position="29"/>
        <end position="49"/>
    </location>
</feature>
<reference evidence="2" key="1">
    <citation type="submission" date="2011-03" db="EMBL/GenBank/DDBJ databases">
        <title>The complete mitochondrial genome of the green nemertean Emplectonema gracile (Johnston, 1837) (Nemertea: Hoplonemertea).</title>
        <authorList>
            <person name="Sadler T."/>
            <person name="Podsiadlowski L."/>
        </authorList>
    </citation>
    <scope>NUCLEOTIDE SEQUENCE</scope>
</reference>
<dbReference type="CTD" id="4541"/>
<evidence type="ECO:0000256" key="1">
    <source>
        <dbReference type="SAM" id="Phobius"/>
    </source>
</evidence>
<protein>
    <submittedName>
        <fullName evidence="2">NADH dehydrogenase subunit 6</fullName>
    </submittedName>
</protein>
<feature type="transmembrane region" description="Helical" evidence="1">
    <location>
        <begin position="54"/>
        <end position="77"/>
    </location>
</feature>
<dbReference type="GeneID" id="11816519"/>
<dbReference type="AlphaFoldDB" id="H6BCH0"/>
<feature type="transmembrane region" description="Helical" evidence="1">
    <location>
        <begin position="117"/>
        <end position="142"/>
    </location>
</feature>
<keyword evidence="1" id="KW-0812">Transmembrane</keyword>
<keyword evidence="1" id="KW-0472">Membrane</keyword>
<proteinExistence type="predicted"/>
<dbReference type="RefSeq" id="YP_005351129.1">
    <property type="nucleotide sequence ID" value="NC_016952.1"/>
</dbReference>
<name>H6BCH0_9BILA</name>
<evidence type="ECO:0000313" key="2">
    <source>
        <dbReference type="EMBL" id="AEC12110.1"/>
    </source>
</evidence>
<geneLocation type="mitochondrion" evidence="2"/>
<keyword evidence="2" id="KW-0496">Mitochondrion</keyword>
<gene>
    <name evidence="2" type="primary">ND6</name>
</gene>
<keyword evidence="1" id="KW-1133">Transmembrane helix</keyword>
<dbReference type="EMBL" id="JF727825">
    <property type="protein sequence ID" value="AEC12110.1"/>
    <property type="molecule type" value="Genomic_DNA"/>
</dbReference>
<sequence>MMLTLLEMILFLILSLVLVVQQPLSMGFFLLVYSFFLSVVVFSFLSSWFSLSLFLIYIGGMLVLFGYVLVLIPNFVFSLNFNFFFVIFFFMIFCLPSGEVNQVFFDFSFSFFSYENFFIYLALSIILFVGLISVAKICFFQVGALRPFFLF</sequence>
<accession>H6BCH0</accession>
<organism evidence="2">
    <name type="scientific">Emplectonema gracile</name>
    <dbReference type="NCBI Taxonomy" id="6230"/>
    <lineage>
        <taxon>Eukaryota</taxon>
        <taxon>Metazoa</taxon>
        <taxon>Spiralia</taxon>
        <taxon>Lophotrochozoa</taxon>
        <taxon>Nemertea</taxon>
        <taxon>Enopla</taxon>
        <taxon>Hoplonemertea</taxon>
        <taxon>Monostilifera</taxon>
        <taxon>Eumonostilifera</taxon>
        <taxon>Emplectonematidae</taxon>
        <taxon>Emplectonema</taxon>
    </lineage>
</organism>
<feature type="transmembrane region" description="Helical" evidence="1">
    <location>
        <begin position="83"/>
        <end position="105"/>
    </location>
</feature>